<sequence>MGSRVVSSTWYGVWERNVFLFRVITDRHSTSSGRSLSVPPDAKSFIRHTSSAPEEEGAWKCLHRVLLSFAW</sequence>
<organism evidence="1 2">
    <name type="scientific">Pleurodeles waltl</name>
    <name type="common">Iberian ribbed newt</name>
    <dbReference type="NCBI Taxonomy" id="8319"/>
    <lineage>
        <taxon>Eukaryota</taxon>
        <taxon>Metazoa</taxon>
        <taxon>Chordata</taxon>
        <taxon>Craniata</taxon>
        <taxon>Vertebrata</taxon>
        <taxon>Euteleostomi</taxon>
        <taxon>Amphibia</taxon>
        <taxon>Batrachia</taxon>
        <taxon>Caudata</taxon>
        <taxon>Salamandroidea</taxon>
        <taxon>Salamandridae</taxon>
        <taxon>Pleurodelinae</taxon>
        <taxon>Pleurodeles</taxon>
    </lineage>
</organism>
<evidence type="ECO:0000313" key="1">
    <source>
        <dbReference type="EMBL" id="KAJ1167497.1"/>
    </source>
</evidence>
<dbReference type="Proteomes" id="UP001066276">
    <property type="component" value="Chromosome 4_2"/>
</dbReference>
<reference evidence="1" key="1">
    <citation type="journal article" date="2022" name="bioRxiv">
        <title>Sequencing and chromosome-scale assembly of the giantPleurodeles waltlgenome.</title>
        <authorList>
            <person name="Brown T."/>
            <person name="Elewa A."/>
            <person name="Iarovenko S."/>
            <person name="Subramanian E."/>
            <person name="Araus A.J."/>
            <person name="Petzold A."/>
            <person name="Susuki M."/>
            <person name="Suzuki K.-i.T."/>
            <person name="Hayashi T."/>
            <person name="Toyoda A."/>
            <person name="Oliveira C."/>
            <person name="Osipova E."/>
            <person name="Leigh N.D."/>
            <person name="Simon A."/>
            <person name="Yun M.H."/>
        </authorList>
    </citation>
    <scope>NUCLEOTIDE SEQUENCE</scope>
    <source>
        <strain evidence="1">20211129_DDA</strain>
        <tissue evidence="1">Liver</tissue>
    </source>
</reference>
<comment type="caution">
    <text evidence="1">The sequence shown here is derived from an EMBL/GenBank/DDBJ whole genome shotgun (WGS) entry which is preliminary data.</text>
</comment>
<accession>A0AAV7STL2</accession>
<dbReference type="EMBL" id="JANPWB010000008">
    <property type="protein sequence ID" value="KAJ1167497.1"/>
    <property type="molecule type" value="Genomic_DNA"/>
</dbReference>
<dbReference type="AlphaFoldDB" id="A0AAV7STL2"/>
<gene>
    <name evidence="1" type="ORF">NDU88_007888</name>
</gene>
<keyword evidence="2" id="KW-1185">Reference proteome</keyword>
<name>A0AAV7STL2_PLEWA</name>
<protein>
    <submittedName>
        <fullName evidence="1">Uncharacterized protein</fullName>
    </submittedName>
</protein>
<proteinExistence type="predicted"/>
<evidence type="ECO:0000313" key="2">
    <source>
        <dbReference type="Proteomes" id="UP001066276"/>
    </source>
</evidence>